<sequence length="844" mass="96190">MSIYCCECCTGTVTYGTALTDRIFTCDYFLVFERFYVMSEAVAKAESIESAGNISVGDEMKPEAMKNEGPLLPDNDLKQKRGRRKAAHTKLTNQLRKAVTDHKLGAIRLKKLQVAAWRDELIRIYEDVKDLHHKYMDSLPDITDPQRQACEKWEVQFDTDHVEILQFAIRYATSSRQSASSIGTTASGVTISTTLSQKRSTRSASSLGQPIQQDLCIQKQMLELEVKEHVIEKTSSEIAANTNLVKDGLKRLGLVGQPKRINVVSYDGSTSNVQALIVNFSLSSINGTSRFEVKHAYAVDNLKVTPNTPISPRQLECWTHLRGIDVPNVQPEDVGVLIGLDVAEAHDHIDSVKPPAGTIGPIAFKTPFGWCLGGQTGPPQNGHPFIAHLVAEERPEGLNELVKKFWQLETKDVDVEQPVLSEDDLRGQRILDSTVENVGNRYQVGLMWKTDNADTLWPYPWRGDFNEMKTSPGSMMQLLRSTSAWIMLDSSRQTSYGTEPVRRGIYRTTASLLGVLLRFRRNLIPVGADIEKMFHQVKVPVEDQVAYRFVYRTPGSHQAPLTYQMTVHVFGSVSSPTTCIFALNRTSDDNRDQYPEAAESVRRNFYVDNYFDSFDSEDGAVKRARQMKELLQLGGFNLTKWTSSSRKVMSALREFGLASPTLDLDLEKLPIERTLGVMWNGETDMLTFKIRKQPSHDVLTKRSFLKLGQRFHYWYEHLEKLELLMVPRCFRHQRGRWTQQHLHVFTDASTKGYGAVAYFRYVFEDQSVDVSFVMAKTHVTPVKRLTIPRLDHFSHRLANRPMLDPFPHLPIRNLREQSDWQDPQKYKSKTMASRFRNQQSRRPM</sequence>
<dbReference type="Proteomes" id="UP000820818">
    <property type="component" value="Linkage Group LG3"/>
</dbReference>
<dbReference type="AlphaFoldDB" id="A0AAD5PZ04"/>
<organism evidence="2 3">
    <name type="scientific">Daphnia sinensis</name>
    <dbReference type="NCBI Taxonomy" id="1820382"/>
    <lineage>
        <taxon>Eukaryota</taxon>
        <taxon>Metazoa</taxon>
        <taxon>Ecdysozoa</taxon>
        <taxon>Arthropoda</taxon>
        <taxon>Crustacea</taxon>
        <taxon>Branchiopoda</taxon>
        <taxon>Diplostraca</taxon>
        <taxon>Cladocera</taxon>
        <taxon>Anomopoda</taxon>
        <taxon>Daphniidae</taxon>
        <taxon>Daphnia</taxon>
        <taxon>Daphnia similis group</taxon>
    </lineage>
</organism>
<dbReference type="Pfam" id="PF05380">
    <property type="entry name" value="Peptidase_A17"/>
    <property type="match status" value="1"/>
</dbReference>
<keyword evidence="3" id="KW-1185">Reference proteome</keyword>
<dbReference type="SUPFAM" id="SSF56672">
    <property type="entry name" value="DNA/RNA polymerases"/>
    <property type="match status" value="1"/>
</dbReference>
<evidence type="ECO:0000313" key="2">
    <source>
        <dbReference type="EMBL" id="KAI9560565.1"/>
    </source>
</evidence>
<accession>A0AAD5PZ04</accession>
<dbReference type="InterPro" id="IPR008042">
    <property type="entry name" value="Retrotrans_Pao"/>
</dbReference>
<dbReference type="GO" id="GO:0071897">
    <property type="term" value="P:DNA biosynthetic process"/>
    <property type="evidence" value="ECO:0007669"/>
    <property type="project" value="UniProtKB-ARBA"/>
</dbReference>
<dbReference type="EMBL" id="WJBH02000003">
    <property type="protein sequence ID" value="KAI9560565.1"/>
    <property type="molecule type" value="Genomic_DNA"/>
</dbReference>
<dbReference type="InterPro" id="IPR043502">
    <property type="entry name" value="DNA/RNA_pol_sf"/>
</dbReference>
<evidence type="ECO:0000256" key="1">
    <source>
        <dbReference type="SAM" id="MobiDB-lite"/>
    </source>
</evidence>
<feature type="compositionally biased region" description="Polar residues" evidence="1">
    <location>
        <begin position="835"/>
        <end position="844"/>
    </location>
</feature>
<name>A0AAD5PZ04_9CRUS</name>
<reference evidence="2 3" key="1">
    <citation type="submission" date="2022-05" db="EMBL/GenBank/DDBJ databases">
        <title>A multi-omics perspective on studying reproductive biology in Daphnia sinensis.</title>
        <authorList>
            <person name="Jia J."/>
        </authorList>
    </citation>
    <scope>NUCLEOTIDE SEQUENCE [LARGE SCALE GENOMIC DNA]</scope>
    <source>
        <strain evidence="2 3">WSL</strain>
    </source>
</reference>
<feature type="region of interest" description="Disordered" evidence="1">
    <location>
        <begin position="817"/>
        <end position="844"/>
    </location>
</feature>
<protein>
    <submittedName>
        <fullName evidence="2">Uncharacterized protein</fullName>
    </submittedName>
</protein>
<feature type="region of interest" description="Disordered" evidence="1">
    <location>
        <begin position="59"/>
        <end position="84"/>
    </location>
</feature>
<comment type="caution">
    <text evidence="2">The sequence shown here is derived from an EMBL/GenBank/DDBJ whole genome shotgun (WGS) entry which is preliminary data.</text>
</comment>
<dbReference type="PANTHER" id="PTHR47331">
    <property type="entry name" value="PHD-TYPE DOMAIN-CONTAINING PROTEIN"/>
    <property type="match status" value="1"/>
</dbReference>
<evidence type="ECO:0000313" key="3">
    <source>
        <dbReference type="Proteomes" id="UP000820818"/>
    </source>
</evidence>
<gene>
    <name evidence="2" type="ORF">GHT06_011512</name>
</gene>
<proteinExistence type="predicted"/>